<dbReference type="OrthoDB" id="9812435at2"/>
<dbReference type="Proteomes" id="UP000190044">
    <property type="component" value="Unassembled WGS sequence"/>
</dbReference>
<name>A0A1T5CI32_9SPHN</name>
<dbReference type="InterPro" id="IPR005119">
    <property type="entry name" value="LysR_subst-bd"/>
</dbReference>
<dbReference type="SUPFAM" id="SSF53850">
    <property type="entry name" value="Periplasmic binding protein-like II"/>
    <property type="match status" value="1"/>
</dbReference>
<dbReference type="Pfam" id="PF00126">
    <property type="entry name" value="HTH_1"/>
    <property type="match status" value="1"/>
</dbReference>
<evidence type="ECO:0000259" key="5">
    <source>
        <dbReference type="PROSITE" id="PS50931"/>
    </source>
</evidence>
<dbReference type="RefSeq" id="WP_079638608.1">
    <property type="nucleotide sequence ID" value="NZ_FUYP01000010.1"/>
</dbReference>
<evidence type="ECO:0000313" key="7">
    <source>
        <dbReference type="Proteomes" id="UP000190044"/>
    </source>
</evidence>
<keyword evidence="7" id="KW-1185">Reference proteome</keyword>
<dbReference type="GO" id="GO:0043565">
    <property type="term" value="F:sequence-specific DNA binding"/>
    <property type="evidence" value="ECO:0007669"/>
    <property type="project" value="TreeGrafter"/>
</dbReference>
<dbReference type="Pfam" id="PF03466">
    <property type="entry name" value="LysR_substrate"/>
    <property type="match status" value="1"/>
</dbReference>
<dbReference type="EMBL" id="FUYP01000010">
    <property type="protein sequence ID" value="SKB59013.1"/>
    <property type="molecule type" value="Genomic_DNA"/>
</dbReference>
<dbReference type="InterPro" id="IPR058163">
    <property type="entry name" value="LysR-type_TF_proteobact-type"/>
</dbReference>
<protein>
    <submittedName>
        <fullName evidence="6">Transcriptional regulator, LysR family</fullName>
    </submittedName>
</protein>
<accession>A0A1T5CI32</accession>
<dbReference type="GO" id="GO:0003700">
    <property type="term" value="F:DNA-binding transcription factor activity"/>
    <property type="evidence" value="ECO:0007669"/>
    <property type="project" value="InterPro"/>
</dbReference>
<dbReference type="PANTHER" id="PTHR30537">
    <property type="entry name" value="HTH-TYPE TRANSCRIPTIONAL REGULATOR"/>
    <property type="match status" value="1"/>
</dbReference>
<evidence type="ECO:0000313" key="6">
    <source>
        <dbReference type="EMBL" id="SKB59013.1"/>
    </source>
</evidence>
<keyword evidence="2" id="KW-0805">Transcription regulation</keyword>
<keyword evidence="3" id="KW-0238">DNA-binding</keyword>
<evidence type="ECO:0000256" key="3">
    <source>
        <dbReference type="ARBA" id="ARBA00023125"/>
    </source>
</evidence>
<dbReference type="PRINTS" id="PR00039">
    <property type="entry name" value="HTHLYSR"/>
</dbReference>
<evidence type="ECO:0000256" key="4">
    <source>
        <dbReference type="ARBA" id="ARBA00023163"/>
    </source>
</evidence>
<evidence type="ECO:0000256" key="1">
    <source>
        <dbReference type="ARBA" id="ARBA00009437"/>
    </source>
</evidence>
<evidence type="ECO:0000256" key="2">
    <source>
        <dbReference type="ARBA" id="ARBA00023015"/>
    </source>
</evidence>
<proteinExistence type="inferred from homology"/>
<dbReference type="PANTHER" id="PTHR30537:SF5">
    <property type="entry name" value="HTH-TYPE TRANSCRIPTIONAL ACTIVATOR TTDR-RELATED"/>
    <property type="match status" value="1"/>
</dbReference>
<dbReference type="InterPro" id="IPR000847">
    <property type="entry name" value="LysR_HTH_N"/>
</dbReference>
<dbReference type="Gene3D" id="3.40.190.290">
    <property type="match status" value="1"/>
</dbReference>
<dbReference type="CDD" id="cd08422">
    <property type="entry name" value="PBP2_CrgA_like"/>
    <property type="match status" value="1"/>
</dbReference>
<comment type="similarity">
    <text evidence="1">Belongs to the LysR transcriptional regulatory family.</text>
</comment>
<keyword evidence="4" id="KW-0804">Transcription</keyword>
<dbReference type="FunFam" id="1.10.10.10:FF:000001">
    <property type="entry name" value="LysR family transcriptional regulator"/>
    <property type="match status" value="1"/>
</dbReference>
<gene>
    <name evidence="6" type="ORF">SAMN06295937_101083</name>
</gene>
<dbReference type="Gene3D" id="1.10.10.10">
    <property type="entry name" value="Winged helix-like DNA-binding domain superfamily/Winged helix DNA-binding domain"/>
    <property type="match status" value="1"/>
</dbReference>
<feature type="domain" description="HTH lysR-type" evidence="5">
    <location>
        <begin position="4"/>
        <end position="61"/>
    </location>
</feature>
<dbReference type="SUPFAM" id="SSF46785">
    <property type="entry name" value="Winged helix' DNA-binding domain"/>
    <property type="match status" value="1"/>
</dbReference>
<organism evidence="6 7">
    <name type="scientific">Sphingopyxis flava</name>
    <dbReference type="NCBI Taxonomy" id="1507287"/>
    <lineage>
        <taxon>Bacteria</taxon>
        <taxon>Pseudomonadati</taxon>
        <taxon>Pseudomonadota</taxon>
        <taxon>Alphaproteobacteria</taxon>
        <taxon>Sphingomonadales</taxon>
        <taxon>Sphingomonadaceae</taxon>
        <taxon>Sphingopyxis</taxon>
    </lineage>
</organism>
<dbReference type="InterPro" id="IPR036390">
    <property type="entry name" value="WH_DNA-bd_sf"/>
</dbReference>
<reference evidence="7" key="1">
    <citation type="submission" date="2017-02" db="EMBL/GenBank/DDBJ databases">
        <authorList>
            <person name="Varghese N."/>
            <person name="Submissions S."/>
        </authorList>
    </citation>
    <scope>NUCLEOTIDE SEQUENCE [LARGE SCALE GENOMIC DNA]</scope>
    <source>
        <strain evidence="7">R11H</strain>
    </source>
</reference>
<dbReference type="InterPro" id="IPR036388">
    <property type="entry name" value="WH-like_DNA-bd_sf"/>
</dbReference>
<dbReference type="GO" id="GO:0006351">
    <property type="term" value="P:DNA-templated transcription"/>
    <property type="evidence" value="ECO:0007669"/>
    <property type="project" value="TreeGrafter"/>
</dbReference>
<dbReference type="PROSITE" id="PS50931">
    <property type="entry name" value="HTH_LYSR"/>
    <property type="match status" value="1"/>
</dbReference>
<dbReference type="AlphaFoldDB" id="A0A1T5CI32"/>
<sequence>MALPDYEGWACFVAVADGGSFTAAAAQLGISKASVSKAVTRLEASLGITLLHRSSRVVAVSTAGAGLLDEARAMVAAATAATEAARGDRVDLAGPIRLAAPMSFGIKVLGPPLAAFLEQHPAVEVEVILNDARNDLVAEGIDLALRIASLDDSALLARTIAPVAASVMASPAYLERNGTPRHPLELARHRLVGYGHRERAAPLRFHRGTEEAAVVPSGPLFVNNGDIAVPWLLAGGGIAMLPDFIVEEELAAGRLVRILSDWSLPQAHLHLLSPPSRLRPARVRALSDYLVDALKRSCGRVGELAAADKEA</sequence>